<geneLocation type="plasmid" evidence="5 8">
    <name>unnamed1</name>
</geneLocation>
<evidence type="ECO:0000313" key="1">
    <source>
        <dbReference type="EMBL" id="ARD70337.1"/>
    </source>
</evidence>
<geneLocation type="plasmid" evidence="1">
    <name>pJB37</name>
</geneLocation>
<dbReference type="Proteomes" id="UP001297540">
    <property type="component" value="Plasmid unnamed1"/>
</dbReference>
<dbReference type="EMBL" id="RXTL01000037">
    <property type="protein sequence ID" value="RTS41172.1"/>
    <property type="molecule type" value="Genomic_DNA"/>
</dbReference>
<reference evidence="3" key="4">
    <citation type="submission" date="2020-01" db="EMBL/GenBank/DDBJ databases">
        <title>Bacteria Cultured from War Wounds Associated with the Conflict in Eastern Ukraine.</title>
        <authorList>
            <person name="Snesrud E."/>
            <person name="Galac M.R."/>
            <person name="Mc Gann P."/>
            <person name="Valentine K."/>
            <person name="Viacheslav K."/>
        </authorList>
    </citation>
    <scope>NUCLEOTIDE SEQUENCE</scope>
    <source>
        <strain evidence="3">VNMU148</strain>
    </source>
</reference>
<reference evidence="5" key="6">
    <citation type="submission" date="2023-10" db="EMBL/GenBank/DDBJ databases">
        <title>Pathogen: clinical or host-associated sample.</title>
        <authorList>
            <person name="Hergert J."/>
            <person name="Casey R."/>
            <person name="Wagner J."/>
            <person name="Young E.L."/>
            <person name="Oakeson K.F."/>
        </authorList>
    </citation>
    <scope>NUCLEOTIDE SEQUENCE</scope>
    <source>
        <strain evidence="5">2021CK-01020</strain>
        <plasmid evidence="5">unnamed1</plasmid>
    </source>
</reference>
<evidence type="ECO:0000313" key="4">
    <source>
        <dbReference type="EMBL" id="RTS41172.1"/>
    </source>
</evidence>
<dbReference type="EMBL" id="WXZT01000024">
    <property type="protein sequence ID" value="MZZ15992.1"/>
    <property type="molecule type" value="Genomic_DNA"/>
</dbReference>
<protein>
    <submittedName>
        <fullName evidence="1">Uncharacterized protein</fullName>
    </submittedName>
</protein>
<dbReference type="EMBL" id="KY494864">
    <property type="protein sequence ID" value="ARD70337.1"/>
    <property type="molecule type" value="Genomic_DNA"/>
</dbReference>
<organism evidence="1">
    <name type="scientific">Pseudomonas aeruginosa</name>
    <dbReference type="NCBI Taxonomy" id="287"/>
    <lineage>
        <taxon>Bacteria</taxon>
        <taxon>Pseudomonadati</taxon>
        <taxon>Pseudomonadota</taxon>
        <taxon>Gammaproteobacteria</taxon>
        <taxon>Pseudomonadales</taxon>
        <taxon>Pseudomonadaceae</taxon>
        <taxon>Pseudomonas</taxon>
    </lineage>
</organism>
<dbReference type="AlphaFoldDB" id="A0A1V0M618"/>
<dbReference type="RefSeq" id="WP_019437999.1">
    <property type="nucleotide sequence ID" value="NZ_BSAL01000001.1"/>
</dbReference>
<dbReference type="EMBL" id="CP136985">
    <property type="protein sequence ID" value="WOS74576.1"/>
    <property type="molecule type" value="Genomic_DNA"/>
</dbReference>
<evidence type="ECO:0000313" key="2">
    <source>
        <dbReference type="EMBL" id="MUI39267.1"/>
    </source>
</evidence>
<keyword evidence="1" id="KW-0614">Plasmid</keyword>
<evidence type="ECO:0000313" key="3">
    <source>
        <dbReference type="EMBL" id="MZZ15992.1"/>
    </source>
</evidence>
<evidence type="ECO:0000313" key="5">
    <source>
        <dbReference type="EMBL" id="WOS74576.1"/>
    </source>
</evidence>
<reference evidence="4 6" key="2">
    <citation type="submission" date="2018-12" db="EMBL/GenBank/DDBJ databases">
        <title>Pseudomonas aeruginosa Diversity Panel.</title>
        <authorList>
            <person name="Snesrud E."/>
            <person name="Mcgann P."/>
        </authorList>
    </citation>
    <scope>NUCLEOTIDE SEQUENCE [LARGE SCALE GENOMIC DNA]</scope>
    <source>
        <strain evidence="4 6">MRSN6241</strain>
    </source>
</reference>
<evidence type="ECO:0000313" key="7">
    <source>
        <dbReference type="Proteomes" id="UP000433532"/>
    </source>
</evidence>
<gene>
    <name evidence="4" type="ORF">DY940_27185</name>
    <name evidence="2" type="ORF">GNQ48_30200</name>
    <name evidence="3" type="ORF">GUL26_27380</name>
    <name evidence="5" type="ORF">L4V69_03050</name>
</gene>
<evidence type="ECO:0000313" key="6">
    <source>
        <dbReference type="Proteomes" id="UP000276985"/>
    </source>
</evidence>
<reference evidence="1" key="1">
    <citation type="submission" date="2017-01" db="EMBL/GenBank/DDBJ databases">
        <title>Complete nucleotide sequence of an IncP-2 blaVIM-2-harboring megaplasmid from Pseudomonas aeruginosa.</title>
        <authorList>
            <person name="Botelho J."/>
            <person name="Grosso F."/>
            <person name="Mabrouk A."/>
            <person name="Peixe L."/>
        </authorList>
    </citation>
    <scope>NUCLEOTIDE SEQUENCE</scope>
    <source>
        <strain evidence="1">FFUP_PS_37</strain>
        <plasmid evidence="1">pJB37</plasmid>
    </source>
</reference>
<reference evidence="5" key="5">
    <citation type="submission" date="2023-06" db="EMBL/GenBank/DDBJ databases">
        <authorList>
            <consortium name="Clinical and Environmental Microbiology Branch: Whole genome sequencing antimicrobial resistance pathogens in the healthcare setting"/>
        </authorList>
    </citation>
    <scope>NUCLEOTIDE SEQUENCE</scope>
    <source>
        <strain evidence="5">2021CK-01020</strain>
        <plasmid evidence="5">unnamed1</plasmid>
    </source>
</reference>
<dbReference type="EMBL" id="WOAD01000050">
    <property type="protein sequence ID" value="MUI39267.1"/>
    <property type="molecule type" value="Genomic_DNA"/>
</dbReference>
<accession>A0A1V0M618</accession>
<name>A0A1V0M618_PSEAI</name>
<dbReference type="Proteomes" id="UP000276985">
    <property type="component" value="Unassembled WGS sequence"/>
</dbReference>
<evidence type="ECO:0000313" key="8">
    <source>
        <dbReference type="Proteomes" id="UP001297540"/>
    </source>
</evidence>
<proteinExistence type="predicted"/>
<reference evidence="2 7" key="3">
    <citation type="submission" date="2019-11" db="EMBL/GenBank/DDBJ databases">
        <title>Genomes of ocular Pseudomonas aeruginosa isolates.</title>
        <authorList>
            <person name="Khan M."/>
            <person name="Rice S.A."/>
            <person name="Willcox M.D.P."/>
            <person name="Stapleton F."/>
        </authorList>
    </citation>
    <scope>NUCLEOTIDE SEQUENCE [LARGE SCALE GENOMIC DNA]</scope>
    <source>
        <strain evidence="2 7">PA221</strain>
    </source>
</reference>
<sequence length="151" mass="16261">MTTSTVNHQVIQHLLGSGHPDLKYGGVTAGLVAIAAEEVAGQLLDFGFRLHSAFQDGLAVVQNYYEPRSGAYIPDVGLSIGIFECKGSPTLKVMLRVAPPSADMPPGPDGLFDPAIRVRRVWFMPLNDAARPSDLVEYLRKFPGQSLRAAA</sequence>
<dbReference type="Proteomes" id="UP000644192">
    <property type="component" value="Unassembled WGS sequence"/>
</dbReference>
<dbReference type="Proteomes" id="UP000433532">
    <property type="component" value="Unassembled WGS sequence"/>
</dbReference>
<dbReference type="GeneID" id="93445034"/>